<accession>A0A268P5E8</accession>
<protein>
    <recommendedName>
        <fullName evidence="3">ImmA/IrrE family metallo-endopeptidase</fullName>
    </recommendedName>
</protein>
<evidence type="ECO:0008006" key="3">
    <source>
        <dbReference type="Google" id="ProtNLM"/>
    </source>
</evidence>
<reference evidence="1 2" key="1">
    <citation type="submission" date="2017-07" db="EMBL/GenBank/DDBJ databases">
        <title>Isolation and whole genome analysis of endospore-forming bacteria from heroin.</title>
        <authorList>
            <person name="Kalinowski J."/>
            <person name="Ahrens B."/>
            <person name="Al-Dilaimi A."/>
            <person name="Winkler A."/>
            <person name="Wibberg D."/>
            <person name="Schleenbecker U."/>
            <person name="Ruckert C."/>
            <person name="Wolfel R."/>
            <person name="Grass G."/>
        </authorList>
    </citation>
    <scope>NUCLEOTIDE SEQUENCE [LARGE SCALE GENOMIC DNA]</scope>
    <source>
        <strain evidence="1 2">7539</strain>
    </source>
</reference>
<organism evidence="1 2">
    <name type="scientific">Shouchella clausii</name>
    <name type="common">Alkalihalobacillus clausii</name>
    <dbReference type="NCBI Taxonomy" id="79880"/>
    <lineage>
        <taxon>Bacteria</taxon>
        <taxon>Bacillati</taxon>
        <taxon>Bacillota</taxon>
        <taxon>Bacilli</taxon>
        <taxon>Bacillales</taxon>
        <taxon>Bacillaceae</taxon>
        <taxon>Shouchella</taxon>
    </lineage>
</organism>
<comment type="caution">
    <text evidence="1">The sequence shown here is derived from an EMBL/GenBank/DDBJ whole genome shotgun (WGS) entry which is preliminary data.</text>
</comment>
<dbReference type="Proteomes" id="UP000216207">
    <property type="component" value="Unassembled WGS sequence"/>
</dbReference>
<evidence type="ECO:0000313" key="1">
    <source>
        <dbReference type="EMBL" id="PAE90952.1"/>
    </source>
</evidence>
<dbReference type="EMBL" id="NPCC01000002">
    <property type="protein sequence ID" value="PAE90952.1"/>
    <property type="molecule type" value="Genomic_DNA"/>
</dbReference>
<evidence type="ECO:0000313" key="2">
    <source>
        <dbReference type="Proteomes" id="UP000216207"/>
    </source>
</evidence>
<gene>
    <name evidence="1" type="ORF">CHH72_00455</name>
</gene>
<dbReference type="AlphaFoldDB" id="A0A268P5E8"/>
<name>A0A268P5E8_SHOCL</name>
<sequence>MPEKIKVAGVVYDVIKRPFIEIDSNRNYQGACTYQDTEISILDDLSDERKEDVFFHELTHAIFYEAGYEEADEEMVNRIGKVLHQVFKDNDLNQYKDFTKKRV</sequence>
<proteinExistence type="predicted"/>